<reference evidence="1 2" key="1">
    <citation type="submission" date="2018-10" db="EMBL/GenBank/DDBJ databases">
        <title>Genomic Encyclopedia of Archaeal and Bacterial Type Strains, Phase II (KMG-II): from individual species to whole genera.</title>
        <authorList>
            <person name="Goeker M."/>
        </authorList>
    </citation>
    <scope>NUCLEOTIDE SEQUENCE [LARGE SCALE GENOMIC DNA]</scope>
    <source>
        <strain evidence="1 2">DSM 14954</strain>
    </source>
</reference>
<name>A0A660LFK9_9ACTN</name>
<protein>
    <submittedName>
        <fullName evidence="1">EcsC family protein</fullName>
    </submittedName>
</protein>
<dbReference type="EMBL" id="RBIL01000001">
    <property type="protein sequence ID" value="RKQ92710.1"/>
    <property type="molecule type" value="Genomic_DNA"/>
</dbReference>
<proteinExistence type="predicted"/>
<sequence>MSAADEPTAPPASLLERLRSDPVRAPEHLALAAADQFGPSAAAWAQRQRNVLGKHPVELGEMARKRHVNLASAEGAAAGVGGMITLVPDLVALAWLQSRMVFYVAAGYGWDPRDPMRPAELLALTGLYTDPAGARAALDGVGRTVAEHYVGSKFQRDEALAAKLLKMVGKSGAKKVAGKLIPGFAIAFSAVSNRRDMNALGRKATAFYGGTVAPMYRDAITQGQLLR</sequence>
<comment type="caution">
    <text evidence="1">The sequence shown here is derived from an EMBL/GenBank/DDBJ whole genome shotgun (WGS) entry which is preliminary data.</text>
</comment>
<dbReference type="AlphaFoldDB" id="A0A660LFK9"/>
<dbReference type="RefSeq" id="WP_170179048.1">
    <property type="nucleotide sequence ID" value="NZ_RBIL01000001.1"/>
</dbReference>
<evidence type="ECO:0000313" key="2">
    <source>
        <dbReference type="Proteomes" id="UP000278962"/>
    </source>
</evidence>
<organism evidence="1 2">
    <name type="scientific">Solirubrobacter pauli</name>
    <dbReference type="NCBI Taxonomy" id="166793"/>
    <lineage>
        <taxon>Bacteria</taxon>
        <taxon>Bacillati</taxon>
        <taxon>Actinomycetota</taxon>
        <taxon>Thermoleophilia</taxon>
        <taxon>Solirubrobacterales</taxon>
        <taxon>Solirubrobacteraceae</taxon>
        <taxon>Solirubrobacter</taxon>
    </lineage>
</organism>
<accession>A0A660LFK9</accession>
<dbReference type="InterPro" id="IPR024787">
    <property type="entry name" value="EcsC"/>
</dbReference>
<dbReference type="Pfam" id="PF12787">
    <property type="entry name" value="EcsC"/>
    <property type="match status" value="1"/>
</dbReference>
<evidence type="ECO:0000313" key="1">
    <source>
        <dbReference type="EMBL" id="RKQ92710.1"/>
    </source>
</evidence>
<keyword evidence="2" id="KW-1185">Reference proteome</keyword>
<gene>
    <name evidence="1" type="ORF">C8N24_2563</name>
</gene>
<dbReference type="Proteomes" id="UP000278962">
    <property type="component" value="Unassembled WGS sequence"/>
</dbReference>